<dbReference type="EMBL" id="QSJP01000021">
    <property type="protein sequence ID" value="RHD83927.1"/>
    <property type="molecule type" value="Genomic_DNA"/>
</dbReference>
<evidence type="ECO:0000313" key="10">
    <source>
        <dbReference type="Proteomes" id="UP000440614"/>
    </source>
</evidence>
<reference evidence="9 10" key="2">
    <citation type="journal article" date="2019" name="Nat. Med.">
        <title>A library of human gut bacterial isolates paired with longitudinal multiomics data enables mechanistic microbiome research.</title>
        <authorList>
            <person name="Poyet M."/>
            <person name="Groussin M."/>
            <person name="Gibbons S.M."/>
            <person name="Avila-Pacheco J."/>
            <person name="Jiang X."/>
            <person name="Kearney S.M."/>
            <person name="Perrotta A.R."/>
            <person name="Berdy B."/>
            <person name="Zhao S."/>
            <person name="Lieberman T.D."/>
            <person name="Swanson P.K."/>
            <person name="Smith M."/>
            <person name="Roesemann S."/>
            <person name="Alexander J.E."/>
            <person name="Rich S.A."/>
            <person name="Livny J."/>
            <person name="Vlamakis H."/>
            <person name="Clish C."/>
            <person name="Bullock K."/>
            <person name="Deik A."/>
            <person name="Scott J."/>
            <person name="Pierce K.A."/>
            <person name="Xavier R.J."/>
            <person name="Alm E.J."/>
        </authorList>
    </citation>
    <scope>NUCLEOTIDE SEQUENCE [LARGE SCALE GENOMIC DNA]</scope>
    <source>
        <strain evidence="4 12">BIOML-A156</strain>
        <strain evidence="3 9">BIOML-A160</strain>
        <strain evidence="2 11">BIOML-A165</strain>
        <strain evidence="1 10">BIOML-A188</strain>
    </source>
</reference>
<evidence type="ECO:0000313" key="7">
    <source>
        <dbReference type="Proteomes" id="UP000283616"/>
    </source>
</evidence>
<evidence type="ECO:0000313" key="5">
    <source>
        <dbReference type="EMBL" id="RHD83927.1"/>
    </source>
</evidence>
<dbReference type="EMBL" id="QROV01000040">
    <property type="protein sequence ID" value="RHL53137.1"/>
    <property type="molecule type" value="Genomic_DNA"/>
</dbReference>
<dbReference type="Proteomes" id="UP000460317">
    <property type="component" value="Unassembled WGS sequence"/>
</dbReference>
<evidence type="ECO:0000313" key="3">
    <source>
        <dbReference type="EMBL" id="KAB4452430.1"/>
    </source>
</evidence>
<dbReference type="Proteomes" id="UP000488521">
    <property type="component" value="Unassembled WGS sequence"/>
</dbReference>
<dbReference type="Proteomes" id="UP000283616">
    <property type="component" value="Unassembled WGS sequence"/>
</dbReference>
<evidence type="ECO:0000313" key="8">
    <source>
        <dbReference type="Proteomes" id="UP000284785"/>
    </source>
</evidence>
<name>A0A139K805_BACT4</name>
<evidence type="ECO:0000313" key="11">
    <source>
        <dbReference type="Proteomes" id="UP000460317"/>
    </source>
</evidence>
<dbReference type="EMBL" id="WCSY01000016">
    <property type="protein sequence ID" value="KAB4309894.1"/>
    <property type="molecule type" value="Genomic_DNA"/>
</dbReference>
<evidence type="ECO:0000313" key="1">
    <source>
        <dbReference type="EMBL" id="KAB4309894.1"/>
    </source>
</evidence>
<evidence type="ECO:0000313" key="4">
    <source>
        <dbReference type="EMBL" id="KAB4476598.1"/>
    </source>
</evidence>
<dbReference type="Proteomes" id="UP000440614">
    <property type="component" value="Unassembled WGS sequence"/>
</dbReference>
<evidence type="ECO:0000313" key="9">
    <source>
        <dbReference type="Proteomes" id="UP000436825"/>
    </source>
</evidence>
<evidence type="ECO:0000313" key="6">
    <source>
        <dbReference type="EMBL" id="RHL53137.1"/>
    </source>
</evidence>
<dbReference type="EMBL" id="WCRS01000003">
    <property type="protein sequence ID" value="KAB4476598.1"/>
    <property type="molecule type" value="Genomic_DNA"/>
</dbReference>
<sequence>MKLRRLFNKKNGTPIHIAAPSQHKHKIKHDKTTMQSSCYAGEAYSLTHIYSHTYKQPSGDLHIYNIPIFVLFTKKRD</sequence>
<proteinExistence type="predicted"/>
<dbReference type="EMBL" id="WCRW01000017">
    <property type="protein sequence ID" value="KAB4452430.1"/>
    <property type="molecule type" value="Genomic_DNA"/>
</dbReference>
<evidence type="ECO:0000313" key="12">
    <source>
        <dbReference type="Proteomes" id="UP000488521"/>
    </source>
</evidence>
<dbReference type="Proteomes" id="UP000436825">
    <property type="component" value="Unassembled WGS sequence"/>
</dbReference>
<protein>
    <submittedName>
        <fullName evidence="3">Uncharacterized protein</fullName>
    </submittedName>
</protein>
<evidence type="ECO:0000313" key="2">
    <source>
        <dbReference type="EMBL" id="KAB4449618.1"/>
    </source>
</evidence>
<dbReference type="EMBL" id="WCSB01000020">
    <property type="protein sequence ID" value="KAB4449618.1"/>
    <property type="molecule type" value="Genomic_DNA"/>
</dbReference>
<organism evidence="3 9">
    <name type="scientific">Bacteroides thetaiotaomicron</name>
    <dbReference type="NCBI Taxonomy" id="818"/>
    <lineage>
        <taxon>Bacteria</taxon>
        <taxon>Pseudomonadati</taxon>
        <taxon>Bacteroidota</taxon>
        <taxon>Bacteroidia</taxon>
        <taxon>Bacteroidales</taxon>
        <taxon>Bacteroidaceae</taxon>
        <taxon>Bacteroides</taxon>
    </lineage>
</organism>
<reference evidence="7 8" key="1">
    <citation type="submission" date="2018-08" db="EMBL/GenBank/DDBJ databases">
        <title>A genome reference for cultivated species of the human gut microbiota.</title>
        <authorList>
            <person name="Zou Y."/>
            <person name="Xue W."/>
            <person name="Luo G."/>
        </authorList>
    </citation>
    <scope>NUCLEOTIDE SEQUENCE [LARGE SCALE GENOMIC DNA]</scope>
    <source>
        <strain evidence="6 7">AF37-12</strain>
        <strain evidence="5 8">AM30-26</strain>
    </source>
</reference>
<dbReference type="AlphaFoldDB" id="A0A139K805"/>
<comment type="caution">
    <text evidence="3">The sequence shown here is derived from an EMBL/GenBank/DDBJ whole genome shotgun (WGS) entry which is preliminary data.</text>
</comment>
<dbReference type="Proteomes" id="UP000284785">
    <property type="component" value="Unassembled WGS sequence"/>
</dbReference>
<accession>A0A139K805</accession>
<gene>
    <name evidence="6" type="ORF">DW011_23285</name>
    <name evidence="5" type="ORF">DW780_19745</name>
    <name evidence="4" type="ORF">GAN59_05275</name>
    <name evidence="3" type="ORF">GAN75_20460</name>
    <name evidence="2" type="ORF">GAN93_18540</name>
    <name evidence="1" type="ORF">GAO51_16550</name>
</gene>